<dbReference type="Proteomes" id="UP000236725">
    <property type="component" value="Unassembled WGS sequence"/>
</dbReference>
<dbReference type="EMBL" id="FNVS01000002">
    <property type="protein sequence ID" value="SEF55455.1"/>
    <property type="molecule type" value="Genomic_DNA"/>
</dbReference>
<dbReference type="AlphaFoldDB" id="A0A8G2F0L7"/>
<reference evidence="1 2" key="1">
    <citation type="submission" date="2016-10" db="EMBL/GenBank/DDBJ databases">
        <authorList>
            <person name="Varghese N."/>
            <person name="Submissions S."/>
        </authorList>
    </citation>
    <scope>NUCLEOTIDE SEQUENCE [LARGE SCALE GENOMIC DNA]</scope>
    <source>
        <strain evidence="1 2">DSM 29073</strain>
    </source>
</reference>
<gene>
    <name evidence="1" type="ORF">SAMN05444001_102224</name>
</gene>
<proteinExistence type="predicted"/>
<evidence type="ECO:0000313" key="1">
    <source>
        <dbReference type="EMBL" id="SEF55455.1"/>
    </source>
</evidence>
<name>A0A8G2F0L7_9BACT</name>
<organism evidence="1 2">
    <name type="scientific">Parabacteroides chinchillae</name>
    <dbReference type="NCBI Taxonomy" id="871327"/>
    <lineage>
        <taxon>Bacteria</taxon>
        <taxon>Pseudomonadati</taxon>
        <taxon>Bacteroidota</taxon>
        <taxon>Bacteroidia</taxon>
        <taxon>Bacteroidales</taxon>
        <taxon>Tannerellaceae</taxon>
        <taxon>Parabacteroides</taxon>
    </lineage>
</organism>
<evidence type="ECO:0000313" key="2">
    <source>
        <dbReference type="Proteomes" id="UP000236725"/>
    </source>
</evidence>
<sequence length="289" mass="33622">MLCYVLFIILLVIFYTNKNITDSYIASDFDKHNRLIQISSPKIVFIGGSNIAFGLHSELIKDSLHIEPVNMGISAGIGLKYMLKEVIPHLKTKDILVIIPEYEQFSPKCYYGEETLSELLQIKKEWKELVFQTDWVAFPSSLISRVITDIIYHFTNKATPERYSRIKFNEYGDYIGHWQFKHHLISAPPITSSFSPKVIEDIKGIILQLEHKGVKIYLIPPCYHADNYSLDSQRILSIQKELQKQGIPFLSNPERYVFNDSLFYDTQYHLTKEGGLIRTQRLIEDLKRK</sequence>
<keyword evidence="2" id="KW-1185">Reference proteome</keyword>
<protein>
    <submittedName>
        <fullName evidence="1">Uncharacterized protein</fullName>
    </submittedName>
</protein>
<comment type="caution">
    <text evidence="1">The sequence shown here is derived from an EMBL/GenBank/DDBJ whole genome shotgun (WGS) entry which is preliminary data.</text>
</comment>
<accession>A0A8G2F0L7</accession>